<protein>
    <recommendedName>
        <fullName evidence="37">Cytochrome P450</fullName>
    </recommendedName>
</protein>
<comment type="catalytic activity">
    <reaction evidence="28">
        <text>2 oxidized [cytochrome P450] + NADPH = 2 reduced [cytochrome P450] + NADP(+) + H(+)</text>
        <dbReference type="Rhea" id="RHEA:24040"/>
        <dbReference type="Rhea" id="RHEA-COMP:14627"/>
        <dbReference type="Rhea" id="RHEA-COMP:14628"/>
        <dbReference type="ChEBI" id="CHEBI:15378"/>
        <dbReference type="ChEBI" id="CHEBI:55376"/>
        <dbReference type="ChEBI" id="CHEBI:57783"/>
        <dbReference type="ChEBI" id="CHEBI:58349"/>
        <dbReference type="ChEBI" id="CHEBI:60344"/>
        <dbReference type="EC" id="1.6.2.4"/>
    </reaction>
</comment>
<evidence type="ECO:0000256" key="4">
    <source>
        <dbReference type="ARBA" id="ARBA00004123"/>
    </source>
</evidence>
<dbReference type="GO" id="GO:0005524">
    <property type="term" value="F:ATP binding"/>
    <property type="evidence" value="ECO:0007669"/>
    <property type="project" value="UniProtKB-UniRule"/>
</dbReference>
<evidence type="ECO:0000256" key="3">
    <source>
        <dbReference type="ARBA" id="ARBA00001974"/>
    </source>
</evidence>
<proteinExistence type="inferred from homology"/>
<dbReference type="Gene3D" id="3.30.200.20">
    <property type="entry name" value="Phosphorylase Kinase, domain 1"/>
    <property type="match status" value="1"/>
</dbReference>
<dbReference type="Pfam" id="PF16579">
    <property type="entry name" value="AdenylateSensor"/>
    <property type="match status" value="1"/>
</dbReference>
<evidence type="ECO:0000256" key="25">
    <source>
        <dbReference type="ARBA" id="ARBA00047827"/>
    </source>
</evidence>
<sequence>DHGIPETQGGSQKRHFLSIRLLAGRFFPAAFLKMAAAFDDEDLSVSLSSYHQDPNRPRDQPPPGAVPSVNPTAMAMPPPPRPNTLNPNNGSHSSSSVQSPATRRDMQRLDQYKTVKVLGEGSFGKVKLAIHQPSGRHVALKIIPRRKLLSRDMVGRVEREIQYLQLLRHPHIIKLYTVIPTKSDIVMVLEYAERELFDYLVKRGKCNDDEARKFFQQIICAVEYCHRHKIVHRDLKPENLLIDSEKNVKIADFGLSNIMTDGNFLKTSCGSPNYAAPEVISGKLYAGPEVDVWSCGVILYVLLVGRLPFDDDYIPALFKKISAGNFHMPSYISPGAARLIRAMLQVHPVHRISIPDIRQDPWFLQGLPAYLQPPPEDFIATGADPNKAVDRRKIAPGKPDSFQEKIHESAVNKLEHTMGYKKEEIEDALRKSEPSAVKDAFFIIAENELMQTNSPRDDSPVANSPPAAASPPPQQKPAVQSPQSPKAAVAAARQDHVISPLTPQVRETSQSAAPSPTHVTPTWTPELQNDSDEELRVSHVRILPTSLPYVHEQIMEQRGGVRGKGRQQGNDSSPPDADIESNYHPIERTPEQQAATARALKPHSRSLVDLDKLRFVPPDRFQAAHVPPKRSRKWQFGIRSRNQPYEAMLCLYKAIAAVGGVWEIQPAEPEGEATPFEHDPSQPKPLQRKYPDLPSDYYIPKEPWFIRARLLKEGVTAPGVSLSAHSSRSDLGDLRRKVNLMNVSISAEDKAAIAAAVQASSEGASGSGPSSLDQMQSMRISYGVWVFIDIQLYQLEANNYMVDFKCDGYQNVIRADIDGEWRPVSKRFHNKEKEVTSPYPYLDVASDLVAQLAIQEYTPVPQPPGVPLLGNIFDIEGEVPLRSLELLADTYGPIYRLTTFGVSRVLITSHELVDEACNEERFRKAVFGGLHEMRHGIHDGLFTAVYPGEENWAVAHRVLVPAFGPLSIRGMFDEMYDIGTQLVLKWARQGPKHSITPTDDFTRLTLDTIALCAMGTRFNSFYHEDMHPFVDSMMGMLVGAGQRARRPDLIKNLPTSENTKFFNDVAACQKIARDLLEERRNNPEPEKKDLLNAMVLGRDPKTGQGLTDDTIINNMITFLIAGHETTSGSLSFLFYYLVKTPHAYKKVQEEVDSVIGRRKITVEDLSKLPYINACLREALRLKPTAPAIVVEPHPTKNTEDPVTLGNGKYKLEKGERVVIVVPKLHLDTAVWGDDALEFKPERMMDGKFEQYPKNAWKPFGNGMRGCIGRPFAWQEMLIVVAMLFQNFNFQPDDPSYSLRIQQALTIKPKDFQIRATLREGLDATTLDSVLNSGQEPKVTSNREKKTVASGPSEAGKPMHIFYGSNTGTCEAFARRLAEDAAGFGYSAHIDSLDSAMQKIPKSDPVVFITASYEGQPPDNAALFFEWLSGLKEKELEGVNYAVFGAGHHDWAATFHRIPTVVNELVEKHGGKRLCEMGVADTADADIFTAFDTWGESQLWPAIESQFGASEKGKESKSKSALNVEISSGMRATTLGLQLGEALVVENRLLTAPDVPAKRLVKFQLPSDSSYQCGDYLAVLPVNPSGVVRKAIRRFGLPWDAMLTIQKAAGATAGPSIPFDTPISAFELLSTYVELSQPASKRDINVLADAAAADPDTQAELRFLGSSPTRFAEDIVAKRISPLDLLIRYPKIDLSIGDYLTMLPPMRVRQYSISSSPIRDPSECSITLSVLNAPSLHSTGLDEISEEERYLGVASTYLSSLKAGDRAHVMVRPSNSGFKPPVDLQTPMIMAAAGSGIGPFRGFIMDRAEKIRARRGSSGSNSEGDFKPAPAILYAGCRTKCKDDIHADELAEWERLGAVEVHWAYSRPEEDGASHEGQHVQDAMFEDATNVISLFNAGARIYVCGSTSVGNGVRDTVRKLYLSERRKQLADGVLEQDSPALWPDLDEDAAVYKFVELLRTKERFVTDVFT</sequence>
<evidence type="ECO:0000313" key="35">
    <source>
        <dbReference type="EMBL" id="QKX54706.1"/>
    </source>
</evidence>
<dbReference type="CDD" id="cd14079">
    <property type="entry name" value="STKc_AMPK_alpha"/>
    <property type="match status" value="1"/>
</dbReference>
<evidence type="ECO:0000256" key="22">
    <source>
        <dbReference type="ARBA" id="ARBA00023033"/>
    </source>
</evidence>
<evidence type="ECO:0000256" key="6">
    <source>
        <dbReference type="ARBA" id="ARBA00010018"/>
    </source>
</evidence>
<dbReference type="Gene3D" id="3.40.50.80">
    <property type="entry name" value="Nucleotide-binding domain of ferredoxin-NADP reductase (FNR) module"/>
    <property type="match status" value="1"/>
</dbReference>
<keyword evidence="20" id="KW-0560">Oxidoreductase</keyword>
<dbReference type="Gene3D" id="1.10.510.10">
    <property type="entry name" value="Transferase(Phosphotransferase) domain 1"/>
    <property type="match status" value="1"/>
</dbReference>
<dbReference type="GO" id="GO:0050660">
    <property type="term" value="F:flavin adenine dinucleotide binding"/>
    <property type="evidence" value="ECO:0007669"/>
    <property type="project" value="TreeGrafter"/>
</dbReference>
<dbReference type="PROSITE" id="PS00108">
    <property type="entry name" value="PROTEIN_KINASE_ST"/>
    <property type="match status" value="1"/>
</dbReference>
<dbReference type="Gene3D" id="3.40.50.360">
    <property type="match status" value="1"/>
</dbReference>
<comment type="cofactor">
    <cofactor evidence="1">
        <name>FMN</name>
        <dbReference type="ChEBI" id="CHEBI:58210"/>
    </cofactor>
</comment>
<comment type="cofactor">
    <cofactor evidence="2 29">
        <name>heme</name>
        <dbReference type="ChEBI" id="CHEBI:30413"/>
    </cofactor>
</comment>
<dbReference type="Pfam" id="PF00175">
    <property type="entry name" value="NAD_binding_1"/>
    <property type="match status" value="1"/>
</dbReference>
<feature type="region of interest" description="Disordered" evidence="31">
    <location>
        <begin position="670"/>
        <end position="691"/>
    </location>
</feature>
<dbReference type="Pfam" id="PF00067">
    <property type="entry name" value="p450"/>
    <property type="match status" value="1"/>
</dbReference>
<feature type="compositionally biased region" description="Low complexity" evidence="31">
    <location>
        <begin position="83"/>
        <end position="99"/>
    </location>
</feature>
<evidence type="ECO:0000256" key="21">
    <source>
        <dbReference type="ARBA" id="ARBA00023004"/>
    </source>
</evidence>
<feature type="region of interest" description="Disordered" evidence="31">
    <location>
        <begin position="452"/>
        <end position="530"/>
    </location>
</feature>
<keyword evidence="18" id="KW-0521">NADP</keyword>
<dbReference type="GO" id="GO:0004674">
    <property type="term" value="F:protein serine/threonine kinase activity"/>
    <property type="evidence" value="ECO:0007669"/>
    <property type="project" value="UniProtKB-KW"/>
</dbReference>
<dbReference type="Gene3D" id="1.10.8.10">
    <property type="entry name" value="DNA helicase RuvA subunit, C-terminal domain"/>
    <property type="match status" value="1"/>
</dbReference>
<dbReference type="CDD" id="cd14334">
    <property type="entry name" value="UBA_SNF1_fungi"/>
    <property type="match status" value="1"/>
</dbReference>
<keyword evidence="23" id="KW-0539">Nucleus</keyword>
<gene>
    <name evidence="35" type="ORF">TRUGW13939_01794</name>
</gene>
<name>A0A7H8QLE1_TALRU</name>
<evidence type="ECO:0000256" key="9">
    <source>
        <dbReference type="ARBA" id="ARBA00022617"/>
    </source>
</evidence>
<keyword evidence="13 29" id="KW-0479">Metal-binding</keyword>
<dbReference type="RefSeq" id="XP_035340885.1">
    <property type="nucleotide sequence ID" value="XM_035484992.1"/>
</dbReference>
<accession>A0A7H8QLE1</accession>
<dbReference type="SUPFAM" id="SSF48264">
    <property type="entry name" value="Cytochrome P450"/>
    <property type="match status" value="1"/>
</dbReference>
<dbReference type="Gene3D" id="2.40.30.10">
    <property type="entry name" value="Translation factors"/>
    <property type="match status" value="1"/>
</dbReference>
<evidence type="ECO:0000256" key="27">
    <source>
        <dbReference type="ARBA" id="ARBA00048679"/>
    </source>
</evidence>
<keyword evidence="9 29" id="KW-0349">Heme</keyword>
<evidence type="ECO:0008006" key="37">
    <source>
        <dbReference type="Google" id="ProtNLM"/>
    </source>
</evidence>
<dbReference type="PROSITE" id="PS51384">
    <property type="entry name" value="FAD_FR"/>
    <property type="match status" value="1"/>
</dbReference>
<dbReference type="PROSITE" id="PS00107">
    <property type="entry name" value="PROTEIN_KINASE_ATP"/>
    <property type="match status" value="1"/>
</dbReference>
<dbReference type="PROSITE" id="PS50902">
    <property type="entry name" value="FLAVODOXIN_LIKE"/>
    <property type="match status" value="1"/>
</dbReference>
<feature type="domain" description="FAD-binding FR-type" evidence="34">
    <location>
        <begin position="1536"/>
        <end position="1780"/>
    </location>
</feature>
<evidence type="ECO:0000256" key="17">
    <source>
        <dbReference type="ARBA" id="ARBA00022840"/>
    </source>
</evidence>
<dbReference type="InterPro" id="IPR017441">
    <property type="entry name" value="Protein_kinase_ATP_BS"/>
</dbReference>
<dbReference type="CDD" id="cd06206">
    <property type="entry name" value="bifunctional_CYPOR"/>
    <property type="match status" value="1"/>
</dbReference>
<dbReference type="InterPro" id="IPR028375">
    <property type="entry name" value="KA1/Ssp2_C"/>
</dbReference>
<evidence type="ECO:0000256" key="31">
    <source>
        <dbReference type="SAM" id="MobiDB-lite"/>
    </source>
</evidence>
<dbReference type="InterPro" id="IPR017938">
    <property type="entry name" value="Riboflavin_synthase-like_b-brl"/>
</dbReference>
<dbReference type="InterPro" id="IPR032270">
    <property type="entry name" value="AMPK_C"/>
</dbReference>
<feature type="region of interest" description="Disordered" evidence="31">
    <location>
        <begin position="558"/>
        <end position="582"/>
    </location>
</feature>
<evidence type="ECO:0000256" key="12">
    <source>
        <dbReference type="ARBA" id="ARBA00022679"/>
    </source>
</evidence>
<dbReference type="SUPFAM" id="SSF56112">
    <property type="entry name" value="Protein kinase-like (PK-like)"/>
    <property type="match status" value="1"/>
</dbReference>
<dbReference type="PANTHER" id="PTHR19384">
    <property type="entry name" value="NITRIC OXIDE SYNTHASE-RELATED"/>
    <property type="match status" value="1"/>
</dbReference>
<dbReference type="InterPro" id="IPR008254">
    <property type="entry name" value="Flavodoxin/NO_synth"/>
</dbReference>
<evidence type="ECO:0000259" key="33">
    <source>
        <dbReference type="PROSITE" id="PS50902"/>
    </source>
</evidence>
<keyword evidence="17 30" id="KW-0067">ATP-binding</keyword>
<dbReference type="Pfam" id="PF08587">
    <property type="entry name" value="UBA_2"/>
    <property type="match status" value="1"/>
</dbReference>
<evidence type="ECO:0000259" key="34">
    <source>
        <dbReference type="PROSITE" id="PS51384"/>
    </source>
</evidence>
<comment type="catalytic activity">
    <reaction evidence="25">
        <text>an organic molecule + reduced [NADPH--hemoprotein reductase] + O2 = an alcohol + oxidized [NADPH--hemoprotein reductase] + H2O + H(+)</text>
        <dbReference type="Rhea" id="RHEA:17149"/>
        <dbReference type="Rhea" id="RHEA-COMP:11964"/>
        <dbReference type="Rhea" id="RHEA-COMP:11965"/>
        <dbReference type="ChEBI" id="CHEBI:15377"/>
        <dbReference type="ChEBI" id="CHEBI:15378"/>
        <dbReference type="ChEBI" id="CHEBI:15379"/>
        <dbReference type="ChEBI" id="CHEBI:30879"/>
        <dbReference type="ChEBI" id="CHEBI:57618"/>
        <dbReference type="ChEBI" id="CHEBI:58210"/>
        <dbReference type="ChEBI" id="CHEBI:142491"/>
        <dbReference type="EC" id="1.14.14.1"/>
    </reaction>
</comment>
<dbReference type="InterPro" id="IPR001433">
    <property type="entry name" value="OxRdtase_FAD/NAD-bd"/>
</dbReference>
<dbReference type="InterPro" id="IPR008271">
    <property type="entry name" value="Ser/Thr_kinase_AS"/>
</dbReference>
<comment type="catalytic activity">
    <reaction evidence="26">
        <text>L-threonyl-[protein] + ATP = O-phospho-L-threonyl-[protein] + ADP + H(+)</text>
        <dbReference type="Rhea" id="RHEA:46608"/>
        <dbReference type="Rhea" id="RHEA-COMP:11060"/>
        <dbReference type="Rhea" id="RHEA-COMP:11605"/>
        <dbReference type="ChEBI" id="CHEBI:15378"/>
        <dbReference type="ChEBI" id="CHEBI:30013"/>
        <dbReference type="ChEBI" id="CHEBI:30616"/>
        <dbReference type="ChEBI" id="CHEBI:61977"/>
        <dbReference type="ChEBI" id="CHEBI:456216"/>
        <dbReference type="EC" id="2.7.11.1"/>
    </reaction>
</comment>
<comment type="similarity">
    <text evidence="5">Belongs to the protein kinase superfamily. CAMK Ser/Thr protein kinase family. SNF1 subfamily.</text>
</comment>
<evidence type="ECO:0000256" key="16">
    <source>
        <dbReference type="ARBA" id="ARBA00022827"/>
    </source>
</evidence>
<feature type="domain" description="Flavodoxin-like" evidence="33">
    <location>
        <begin position="1358"/>
        <end position="1498"/>
    </location>
</feature>
<dbReference type="Gene3D" id="1.20.990.10">
    <property type="entry name" value="NADPH-cytochrome p450 Reductase, Chain A, domain 3"/>
    <property type="match status" value="1"/>
</dbReference>
<dbReference type="Gene3D" id="1.10.630.10">
    <property type="entry name" value="Cytochrome P450"/>
    <property type="match status" value="1"/>
</dbReference>
<dbReference type="GeneID" id="55989304"/>
<evidence type="ECO:0000256" key="28">
    <source>
        <dbReference type="ARBA" id="ARBA00049342"/>
    </source>
</evidence>
<keyword evidence="22" id="KW-0503">Monooxygenase</keyword>
<dbReference type="EMBL" id="CP055898">
    <property type="protein sequence ID" value="QKX54706.1"/>
    <property type="molecule type" value="Genomic_DNA"/>
</dbReference>
<evidence type="ECO:0000256" key="5">
    <source>
        <dbReference type="ARBA" id="ARBA00006234"/>
    </source>
</evidence>
<dbReference type="GO" id="GO:0005634">
    <property type="term" value="C:nucleus"/>
    <property type="evidence" value="ECO:0007669"/>
    <property type="project" value="UniProtKB-SubCell"/>
</dbReference>
<reference evidence="36" key="1">
    <citation type="submission" date="2020-06" db="EMBL/GenBank/DDBJ databases">
        <title>A chromosome-scale genome assembly of Talaromyces rugulosus W13939.</title>
        <authorList>
            <person name="Wang B."/>
            <person name="Guo L."/>
            <person name="Ye K."/>
            <person name="Wang L."/>
        </authorList>
    </citation>
    <scope>NUCLEOTIDE SEQUENCE [LARGE SCALE GENOMIC DNA]</scope>
    <source>
        <strain evidence="36">W13939</strain>
    </source>
</reference>
<dbReference type="KEGG" id="trg:TRUGW13939_01794"/>
<dbReference type="Proteomes" id="UP000509510">
    <property type="component" value="Chromosome I"/>
</dbReference>
<dbReference type="FunFam" id="1.10.510.10:FF:000407">
    <property type="entry name" value="Non-specific serine/threonine protein kinase"/>
    <property type="match status" value="1"/>
</dbReference>
<evidence type="ECO:0000256" key="30">
    <source>
        <dbReference type="PROSITE-ProRule" id="PRU10141"/>
    </source>
</evidence>
<evidence type="ECO:0000313" key="36">
    <source>
        <dbReference type="Proteomes" id="UP000509510"/>
    </source>
</evidence>
<dbReference type="PROSITE" id="PS00086">
    <property type="entry name" value="CYTOCHROME_P450"/>
    <property type="match status" value="1"/>
</dbReference>
<dbReference type="InterPro" id="IPR000719">
    <property type="entry name" value="Prot_kinase_dom"/>
</dbReference>
<keyword evidence="24" id="KW-0119">Carbohydrate metabolism</keyword>
<feature type="binding site" description="axial binding residue" evidence="29">
    <location>
        <position position="1266"/>
    </location>
    <ligand>
        <name>heme</name>
        <dbReference type="ChEBI" id="CHEBI:30413"/>
    </ligand>
    <ligandPart>
        <name>Fe</name>
        <dbReference type="ChEBI" id="CHEBI:18248"/>
    </ligandPart>
</feature>
<dbReference type="PRINTS" id="PR00385">
    <property type="entry name" value="P450"/>
</dbReference>
<dbReference type="InterPro" id="IPR036396">
    <property type="entry name" value="Cyt_P450_sf"/>
</dbReference>
<organism evidence="35 36">
    <name type="scientific">Talaromyces rugulosus</name>
    <name type="common">Penicillium rugulosum</name>
    <dbReference type="NCBI Taxonomy" id="121627"/>
    <lineage>
        <taxon>Eukaryota</taxon>
        <taxon>Fungi</taxon>
        <taxon>Dikarya</taxon>
        <taxon>Ascomycota</taxon>
        <taxon>Pezizomycotina</taxon>
        <taxon>Eurotiomycetes</taxon>
        <taxon>Eurotiomycetidae</taxon>
        <taxon>Eurotiales</taxon>
        <taxon>Trichocomaceae</taxon>
        <taxon>Talaromyces</taxon>
        <taxon>Talaromyces sect. Islandici</taxon>
    </lineage>
</organism>
<dbReference type="InterPro" id="IPR003097">
    <property type="entry name" value="CysJ-like_FAD-binding"/>
</dbReference>
<dbReference type="Pfam" id="PF00069">
    <property type="entry name" value="Pkinase"/>
    <property type="match status" value="1"/>
</dbReference>
<evidence type="ECO:0000256" key="7">
    <source>
        <dbReference type="ARBA" id="ARBA00022448"/>
    </source>
</evidence>
<dbReference type="SUPFAM" id="SSF52218">
    <property type="entry name" value="Flavoproteins"/>
    <property type="match status" value="1"/>
</dbReference>
<evidence type="ECO:0000256" key="26">
    <source>
        <dbReference type="ARBA" id="ARBA00047899"/>
    </source>
</evidence>
<keyword evidence="36" id="KW-1185">Reference proteome</keyword>
<keyword evidence="10" id="KW-0285">Flavoprotein</keyword>
<dbReference type="InterPro" id="IPR002401">
    <property type="entry name" value="Cyt_P450_E_grp-I"/>
</dbReference>
<dbReference type="CDD" id="cd11068">
    <property type="entry name" value="CYP120A1"/>
    <property type="match status" value="1"/>
</dbReference>
<dbReference type="GO" id="GO:0005506">
    <property type="term" value="F:iron ion binding"/>
    <property type="evidence" value="ECO:0007669"/>
    <property type="project" value="InterPro"/>
</dbReference>
<dbReference type="InterPro" id="IPR029039">
    <property type="entry name" value="Flavoprotein-like_sf"/>
</dbReference>
<evidence type="ECO:0000256" key="18">
    <source>
        <dbReference type="ARBA" id="ARBA00022857"/>
    </source>
</evidence>
<keyword evidence="11" id="KW-0288">FMN</keyword>
<keyword evidence="8" id="KW-0723">Serine/threonine-protein kinase</keyword>
<dbReference type="SUPFAM" id="SSF63380">
    <property type="entry name" value="Riboflavin synthase domain-like"/>
    <property type="match status" value="1"/>
</dbReference>
<dbReference type="GO" id="GO:0016712">
    <property type="term" value="F:oxidoreductase activity, acting on paired donors, with incorporation or reduction of molecular oxygen, reduced flavin or flavoprotein as one donor, and incorporation of one atom of oxygen"/>
    <property type="evidence" value="ECO:0007669"/>
    <property type="project" value="UniProtKB-EC"/>
</dbReference>
<evidence type="ECO:0000256" key="20">
    <source>
        <dbReference type="ARBA" id="ARBA00023002"/>
    </source>
</evidence>
<feature type="non-terminal residue" evidence="35">
    <location>
        <position position="1"/>
    </location>
</feature>
<dbReference type="GO" id="GO:0020037">
    <property type="term" value="F:heme binding"/>
    <property type="evidence" value="ECO:0007669"/>
    <property type="project" value="InterPro"/>
</dbReference>
<dbReference type="Gene3D" id="3.30.310.80">
    <property type="entry name" value="Kinase associated domain 1, KA1"/>
    <property type="match status" value="2"/>
</dbReference>
<feature type="domain" description="Protein kinase" evidence="32">
    <location>
        <begin position="112"/>
        <end position="363"/>
    </location>
</feature>
<evidence type="ECO:0000256" key="14">
    <source>
        <dbReference type="ARBA" id="ARBA00022741"/>
    </source>
</evidence>
<comment type="catalytic activity">
    <reaction evidence="27">
        <text>L-seryl-[protein] + ATP = O-phospho-L-seryl-[protein] + ADP + H(+)</text>
        <dbReference type="Rhea" id="RHEA:17989"/>
        <dbReference type="Rhea" id="RHEA-COMP:9863"/>
        <dbReference type="Rhea" id="RHEA-COMP:11604"/>
        <dbReference type="ChEBI" id="CHEBI:15378"/>
        <dbReference type="ChEBI" id="CHEBI:29999"/>
        <dbReference type="ChEBI" id="CHEBI:30616"/>
        <dbReference type="ChEBI" id="CHEBI:83421"/>
        <dbReference type="ChEBI" id="CHEBI:456216"/>
        <dbReference type="EC" id="2.7.11.1"/>
    </reaction>
</comment>
<comment type="cofactor">
    <cofactor evidence="3">
        <name>FAD</name>
        <dbReference type="ChEBI" id="CHEBI:57692"/>
    </cofactor>
</comment>
<evidence type="ECO:0000256" key="11">
    <source>
        <dbReference type="ARBA" id="ARBA00022643"/>
    </source>
</evidence>
<feature type="region of interest" description="Disordered" evidence="31">
    <location>
        <begin position="49"/>
        <end position="106"/>
    </location>
</feature>
<dbReference type="InterPro" id="IPR017972">
    <property type="entry name" value="Cyt_P450_CS"/>
</dbReference>
<evidence type="ECO:0000256" key="2">
    <source>
        <dbReference type="ARBA" id="ARBA00001971"/>
    </source>
</evidence>
<keyword evidence="15" id="KW-0418">Kinase</keyword>
<evidence type="ECO:0000259" key="32">
    <source>
        <dbReference type="PROSITE" id="PS50011"/>
    </source>
</evidence>
<dbReference type="GO" id="GO:0005829">
    <property type="term" value="C:cytosol"/>
    <property type="evidence" value="ECO:0007669"/>
    <property type="project" value="TreeGrafter"/>
</dbReference>
<keyword evidence="14 30" id="KW-0547">Nucleotide-binding</keyword>
<dbReference type="FunFam" id="1.10.630.10:FF:000040">
    <property type="entry name" value="Bifunctional cytochrome P450/NADPH--P450 reductase"/>
    <property type="match status" value="1"/>
</dbReference>
<dbReference type="FunFam" id="3.30.200.20:FF:000236">
    <property type="entry name" value="Non-specific serine/threonine protein kinase"/>
    <property type="match status" value="1"/>
</dbReference>
<dbReference type="PRINTS" id="PR00463">
    <property type="entry name" value="EP450I"/>
</dbReference>
<dbReference type="FunFam" id="1.10.8.10:FF:000069">
    <property type="entry name" value="Non-specific serine/threonine protein kinase"/>
    <property type="match status" value="1"/>
</dbReference>
<comment type="subcellular location">
    <subcellularLocation>
        <location evidence="4">Nucleus</location>
    </subcellularLocation>
</comment>
<evidence type="ECO:0000256" key="1">
    <source>
        <dbReference type="ARBA" id="ARBA00001917"/>
    </source>
</evidence>
<dbReference type="PANTHER" id="PTHR19384:SF127">
    <property type="entry name" value="BIFUNCTIONAL CYTOCHROME P450_NADPH--P450 REDUCTASE"/>
    <property type="match status" value="1"/>
</dbReference>
<dbReference type="Pfam" id="PF00258">
    <property type="entry name" value="Flavodoxin_1"/>
    <property type="match status" value="1"/>
</dbReference>
<dbReference type="InterPro" id="IPR001128">
    <property type="entry name" value="Cyt_P450"/>
</dbReference>
<evidence type="ECO:0000256" key="8">
    <source>
        <dbReference type="ARBA" id="ARBA00022527"/>
    </source>
</evidence>
<dbReference type="GO" id="GO:0003958">
    <property type="term" value="F:NADPH-hemoprotein reductase activity"/>
    <property type="evidence" value="ECO:0007669"/>
    <property type="project" value="UniProtKB-EC"/>
</dbReference>
<keyword evidence="7" id="KW-0813">Transport</keyword>
<comment type="similarity">
    <text evidence="6">In the N-terminal section; belongs to the cytochrome P450 family.</text>
</comment>
<evidence type="ECO:0000256" key="13">
    <source>
        <dbReference type="ARBA" id="ARBA00022723"/>
    </source>
</evidence>
<keyword evidence="16" id="KW-0274">FAD</keyword>
<evidence type="ECO:0000256" key="15">
    <source>
        <dbReference type="ARBA" id="ARBA00022777"/>
    </source>
</evidence>
<dbReference type="SUPFAM" id="SSF103243">
    <property type="entry name" value="KA1-like"/>
    <property type="match status" value="1"/>
</dbReference>
<dbReference type="Pfam" id="PF00667">
    <property type="entry name" value="FAD_binding_1"/>
    <property type="match status" value="1"/>
</dbReference>
<feature type="region of interest" description="Disordered" evidence="31">
    <location>
        <begin position="1331"/>
        <end position="1352"/>
    </location>
</feature>
<dbReference type="InterPro" id="IPR017927">
    <property type="entry name" value="FAD-bd_FR_type"/>
</dbReference>
<dbReference type="InterPro" id="IPR013896">
    <property type="entry name" value="SNF1_UBA"/>
</dbReference>
<feature type="compositionally biased region" description="Low complexity" evidence="31">
    <location>
        <begin position="476"/>
        <end position="486"/>
    </location>
</feature>
<evidence type="ECO:0000256" key="19">
    <source>
        <dbReference type="ARBA" id="ARBA00022982"/>
    </source>
</evidence>
<dbReference type="OrthoDB" id="1470350at2759"/>
<dbReference type="SMART" id="SM00220">
    <property type="entry name" value="S_TKc"/>
    <property type="match status" value="1"/>
</dbReference>
<dbReference type="GO" id="GO:0010181">
    <property type="term" value="F:FMN binding"/>
    <property type="evidence" value="ECO:0007669"/>
    <property type="project" value="InterPro"/>
</dbReference>
<dbReference type="PROSITE" id="PS50011">
    <property type="entry name" value="PROTEIN_KINASE_DOM"/>
    <property type="match status" value="1"/>
</dbReference>
<feature type="compositionally biased region" description="Polar residues" evidence="31">
    <location>
        <begin position="501"/>
        <end position="528"/>
    </location>
</feature>
<evidence type="ECO:0000256" key="29">
    <source>
        <dbReference type="PIRSR" id="PIRSR602401-1"/>
    </source>
</evidence>
<dbReference type="InterPro" id="IPR011009">
    <property type="entry name" value="Kinase-like_dom_sf"/>
</dbReference>
<dbReference type="InterPro" id="IPR023173">
    <property type="entry name" value="NADPH_Cyt_P450_Rdtase_alpha"/>
</dbReference>
<dbReference type="InterPro" id="IPR039261">
    <property type="entry name" value="FNR_nucleotide-bd"/>
</dbReference>
<evidence type="ECO:0000256" key="23">
    <source>
        <dbReference type="ARBA" id="ARBA00023242"/>
    </source>
</evidence>
<dbReference type="CDD" id="cd12122">
    <property type="entry name" value="AMPKA_C"/>
    <property type="match status" value="1"/>
</dbReference>
<dbReference type="SUPFAM" id="SSF52343">
    <property type="entry name" value="Ferredoxin reductase-like, C-terminal NADP-linked domain"/>
    <property type="match status" value="1"/>
</dbReference>
<keyword evidence="12" id="KW-0808">Transferase</keyword>
<keyword evidence="19" id="KW-0249">Electron transport</keyword>
<feature type="binding site" evidence="30">
    <location>
        <position position="141"/>
    </location>
    <ligand>
        <name>ATP</name>
        <dbReference type="ChEBI" id="CHEBI:30616"/>
    </ligand>
</feature>
<evidence type="ECO:0000256" key="10">
    <source>
        <dbReference type="ARBA" id="ARBA00022630"/>
    </source>
</evidence>
<keyword evidence="21 29" id="KW-0408">Iron</keyword>
<evidence type="ECO:0000256" key="24">
    <source>
        <dbReference type="ARBA" id="ARBA00023277"/>
    </source>
</evidence>